<evidence type="ECO:0000256" key="3">
    <source>
        <dbReference type="SAM" id="Phobius"/>
    </source>
</evidence>
<evidence type="ECO:0000313" key="6">
    <source>
        <dbReference type="Proteomes" id="UP000027195"/>
    </source>
</evidence>
<feature type="transmembrane region" description="Helical" evidence="3">
    <location>
        <begin position="241"/>
        <end position="268"/>
    </location>
</feature>
<dbReference type="STRING" id="930990.A0A067M9Z5"/>
<reference evidence="6" key="1">
    <citation type="journal article" date="2014" name="Proc. Natl. Acad. Sci. U.S.A.">
        <title>Extensive sampling of basidiomycete genomes demonstrates inadequacy of the white-rot/brown-rot paradigm for wood decay fungi.</title>
        <authorList>
            <person name="Riley R."/>
            <person name="Salamov A.A."/>
            <person name="Brown D.W."/>
            <person name="Nagy L.G."/>
            <person name="Floudas D."/>
            <person name="Held B.W."/>
            <person name="Levasseur A."/>
            <person name="Lombard V."/>
            <person name="Morin E."/>
            <person name="Otillar R."/>
            <person name="Lindquist E.A."/>
            <person name="Sun H."/>
            <person name="LaButti K.M."/>
            <person name="Schmutz J."/>
            <person name="Jabbour D."/>
            <person name="Luo H."/>
            <person name="Baker S.E."/>
            <person name="Pisabarro A.G."/>
            <person name="Walton J.D."/>
            <person name="Blanchette R.A."/>
            <person name="Henrissat B."/>
            <person name="Martin F."/>
            <person name="Cullen D."/>
            <person name="Hibbett D.S."/>
            <person name="Grigoriev I.V."/>
        </authorList>
    </citation>
    <scope>NUCLEOTIDE SEQUENCE [LARGE SCALE GENOMIC DNA]</scope>
    <source>
        <strain evidence="6">FD-172 SS1</strain>
    </source>
</reference>
<dbReference type="EMBL" id="KL198051">
    <property type="protein sequence ID" value="KDQ12359.1"/>
    <property type="molecule type" value="Genomic_DNA"/>
</dbReference>
<dbReference type="HOGENOM" id="CLU_760736_0_0_1"/>
<feature type="domain" description="SMODS and SLOG-associating 2TM effector" evidence="4">
    <location>
        <begin position="231"/>
        <end position="349"/>
    </location>
</feature>
<dbReference type="InterPro" id="IPR041622">
    <property type="entry name" value="SLATT_fungi"/>
</dbReference>
<dbReference type="PANTHER" id="PTHR38793:SF3">
    <property type="entry name" value="SMODS AND SLOG-ASSOCIATING 2TM EFFECTOR DOMAIN-CONTAINING PROTEIN"/>
    <property type="match status" value="1"/>
</dbReference>
<feature type="region of interest" description="Disordered" evidence="2">
    <location>
        <begin position="1"/>
        <end position="112"/>
    </location>
</feature>
<feature type="compositionally biased region" description="Polar residues" evidence="2">
    <location>
        <begin position="76"/>
        <end position="101"/>
    </location>
</feature>
<dbReference type="OrthoDB" id="3245801at2759"/>
<dbReference type="Proteomes" id="UP000027195">
    <property type="component" value="Unassembled WGS sequence"/>
</dbReference>
<dbReference type="Pfam" id="PF18142">
    <property type="entry name" value="SLATT_fungal"/>
    <property type="match status" value="1"/>
</dbReference>
<evidence type="ECO:0000256" key="1">
    <source>
        <dbReference type="SAM" id="Coils"/>
    </source>
</evidence>
<feature type="compositionally biased region" description="Low complexity" evidence="2">
    <location>
        <begin position="18"/>
        <end position="41"/>
    </location>
</feature>
<evidence type="ECO:0000259" key="4">
    <source>
        <dbReference type="Pfam" id="PF18142"/>
    </source>
</evidence>
<dbReference type="AlphaFoldDB" id="A0A067M9Z5"/>
<protein>
    <recommendedName>
        <fullName evidence="4">SMODS and SLOG-associating 2TM effector domain-containing protein</fullName>
    </recommendedName>
</protein>
<proteinExistence type="predicted"/>
<keyword evidence="1" id="KW-0175">Coiled coil</keyword>
<dbReference type="NCBIfam" id="NF033635">
    <property type="entry name" value="SLATT_fungal"/>
    <property type="match status" value="1"/>
</dbReference>
<feature type="coiled-coil region" evidence="1">
    <location>
        <begin position="330"/>
        <end position="357"/>
    </location>
</feature>
<keyword evidence="3" id="KW-0812">Transmembrane</keyword>
<evidence type="ECO:0000313" key="5">
    <source>
        <dbReference type="EMBL" id="KDQ12359.1"/>
    </source>
</evidence>
<dbReference type="PANTHER" id="PTHR38793">
    <property type="entry name" value="SLATT_FUNGAL DOMAIN-CONTAINING PROTEIN-RELATED"/>
    <property type="match status" value="1"/>
</dbReference>
<dbReference type="InParanoid" id="A0A067M9Z5"/>
<feature type="compositionally biased region" description="Polar residues" evidence="2">
    <location>
        <begin position="190"/>
        <end position="201"/>
    </location>
</feature>
<accession>A0A067M9Z5</accession>
<feature type="transmembrane region" description="Helical" evidence="3">
    <location>
        <begin position="274"/>
        <end position="293"/>
    </location>
</feature>
<keyword evidence="3" id="KW-0472">Membrane</keyword>
<feature type="region of interest" description="Disordered" evidence="2">
    <location>
        <begin position="171"/>
        <end position="201"/>
    </location>
</feature>
<organism evidence="5 6">
    <name type="scientific">Botryobasidium botryosum (strain FD-172 SS1)</name>
    <dbReference type="NCBI Taxonomy" id="930990"/>
    <lineage>
        <taxon>Eukaryota</taxon>
        <taxon>Fungi</taxon>
        <taxon>Dikarya</taxon>
        <taxon>Basidiomycota</taxon>
        <taxon>Agaricomycotina</taxon>
        <taxon>Agaricomycetes</taxon>
        <taxon>Cantharellales</taxon>
        <taxon>Botryobasidiaceae</taxon>
        <taxon>Botryobasidium</taxon>
    </lineage>
</organism>
<keyword evidence="6" id="KW-1185">Reference proteome</keyword>
<gene>
    <name evidence="5" type="ORF">BOTBODRAFT_67551</name>
</gene>
<sequence>MEGSKAAVGSQPTTGHVPTTPLAAATLLPPSDAPSASGSSTHTTPRPAPVPHPRDHSEHPVRTSSPLPATSSSTSQLNITPTESKPTSIYTSNAGKNTNTDAPPPRPEMLGRYPSITISSQAIRPPVIPRARSEEGARVSQILNDGHPPNARRITGVTLVDVPLDLSSVDEKSLPGIPDNESLRNGPNVHWTQQPPQNPNGVRTTPGVRLAHHAPVKTLEERLTPTLEIARELQKKAQKKAFLTGWALNIAIGLQVVIGALITGLAAVTTGRNTSIMTSILGAFSTIIASFLARARGTNEPERSKAHSNNLQKYIRDLEAFILDFGRESGEEYDQKIAEFRDTFEELENTTQKSERTGSSIA</sequence>
<feature type="compositionally biased region" description="Basic and acidic residues" evidence="2">
    <location>
        <begin position="52"/>
        <end position="61"/>
    </location>
</feature>
<keyword evidence="3" id="KW-1133">Transmembrane helix</keyword>
<feature type="compositionally biased region" description="Low complexity" evidence="2">
    <location>
        <begin position="63"/>
        <end position="75"/>
    </location>
</feature>
<name>A0A067M9Z5_BOTB1</name>
<evidence type="ECO:0000256" key="2">
    <source>
        <dbReference type="SAM" id="MobiDB-lite"/>
    </source>
</evidence>